<dbReference type="PANTHER" id="PTHR36302:SF1">
    <property type="entry name" value="COPPER CHAPERONE PCU(A)C"/>
    <property type="match status" value="1"/>
</dbReference>
<dbReference type="InterPro" id="IPR007410">
    <property type="entry name" value="LpqE-like"/>
</dbReference>
<evidence type="ECO:0000313" key="2">
    <source>
        <dbReference type="EMBL" id="TRD23603.1"/>
    </source>
</evidence>
<dbReference type="InterPro" id="IPR036182">
    <property type="entry name" value="PCuAC_sf"/>
</dbReference>
<sequence>MMTRFSSRLMALTLPALLPLAAMADDASALRISDPVIYATPPMAKAAGGYMLVENTGETDDTLVNVTSEDVPMVQLHRSMNVDGVMKMEHQDAIHIPAGESVVFKRGDYHVMFIKLDSPMTEGDDITVTLEFENAGAVPVTFTVIPRPE</sequence>
<gene>
    <name evidence="2" type="ORF">FEV53_00880</name>
</gene>
<keyword evidence="3" id="KW-1185">Reference proteome</keyword>
<dbReference type="Pfam" id="PF04314">
    <property type="entry name" value="PCuAC"/>
    <property type="match status" value="1"/>
</dbReference>
<proteinExistence type="predicted"/>
<name>A0A547QB41_9RHOB</name>
<dbReference type="OrthoDB" id="9796962at2"/>
<keyword evidence="1" id="KW-0732">Signal</keyword>
<reference evidence="2 3" key="1">
    <citation type="submission" date="2019-06" db="EMBL/GenBank/DDBJ databases">
        <title>Paenimaribius caenipelagi gen. nov., sp. nov., isolated from a tidal flat.</title>
        <authorList>
            <person name="Yoon J.-H."/>
        </authorList>
    </citation>
    <scope>NUCLEOTIDE SEQUENCE [LARGE SCALE GENOMIC DNA]</scope>
    <source>
        <strain evidence="2 3">JBTF-M29</strain>
    </source>
</reference>
<evidence type="ECO:0000256" key="1">
    <source>
        <dbReference type="SAM" id="SignalP"/>
    </source>
</evidence>
<dbReference type="Proteomes" id="UP000318590">
    <property type="component" value="Unassembled WGS sequence"/>
</dbReference>
<evidence type="ECO:0000313" key="3">
    <source>
        <dbReference type="Proteomes" id="UP000318590"/>
    </source>
</evidence>
<dbReference type="EMBL" id="VFSV01000001">
    <property type="protein sequence ID" value="TRD23603.1"/>
    <property type="molecule type" value="Genomic_DNA"/>
</dbReference>
<dbReference type="AlphaFoldDB" id="A0A547QB41"/>
<comment type="caution">
    <text evidence="2">The sequence shown here is derived from an EMBL/GenBank/DDBJ whole genome shotgun (WGS) entry which is preliminary data.</text>
</comment>
<dbReference type="SUPFAM" id="SSF110087">
    <property type="entry name" value="DR1885-like metal-binding protein"/>
    <property type="match status" value="1"/>
</dbReference>
<dbReference type="InterPro" id="IPR058248">
    <property type="entry name" value="Lxx211020-like"/>
</dbReference>
<dbReference type="PANTHER" id="PTHR36302">
    <property type="entry name" value="BLR7088 PROTEIN"/>
    <property type="match status" value="1"/>
</dbReference>
<accession>A0A547QB41</accession>
<feature type="chain" id="PRO_5022047249" evidence="1">
    <location>
        <begin position="25"/>
        <end position="149"/>
    </location>
</feature>
<feature type="signal peptide" evidence="1">
    <location>
        <begin position="1"/>
        <end position="24"/>
    </location>
</feature>
<protein>
    <submittedName>
        <fullName evidence="2">Copper chaperone PCu(A)C</fullName>
    </submittedName>
</protein>
<dbReference type="RefSeq" id="WP_142832925.1">
    <property type="nucleotide sequence ID" value="NZ_VFSV01000001.1"/>
</dbReference>
<dbReference type="Gene3D" id="2.60.40.1890">
    <property type="entry name" value="PCu(A)C copper chaperone"/>
    <property type="match status" value="1"/>
</dbReference>
<organism evidence="2 3">
    <name type="scientific">Palleronia caenipelagi</name>
    <dbReference type="NCBI Taxonomy" id="2489174"/>
    <lineage>
        <taxon>Bacteria</taxon>
        <taxon>Pseudomonadati</taxon>
        <taxon>Pseudomonadota</taxon>
        <taxon>Alphaproteobacteria</taxon>
        <taxon>Rhodobacterales</taxon>
        <taxon>Roseobacteraceae</taxon>
        <taxon>Palleronia</taxon>
    </lineage>
</organism>